<proteinExistence type="predicted"/>
<organism evidence="1">
    <name type="scientific">mine drainage metagenome</name>
    <dbReference type="NCBI Taxonomy" id="410659"/>
    <lineage>
        <taxon>unclassified sequences</taxon>
        <taxon>metagenomes</taxon>
        <taxon>ecological metagenomes</taxon>
    </lineage>
</organism>
<sequence>ISYTSSGFRLIATLVTSLLDTEYETFLIDEPELGISPEA</sequence>
<reference evidence="1" key="1">
    <citation type="submission" date="2013-08" db="EMBL/GenBank/DDBJ databases">
        <authorList>
            <person name="Mendez C."/>
            <person name="Richter M."/>
            <person name="Ferrer M."/>
            <person name="Sanchez J."/>
        </authorList>
    </citation>
    <scope>NUCLEOTIDE SEQUENCE</scope>
</reference>
<dbReference type="AlphaFoldDB" id="T0Z8Y5"/>
<evidence type="ECO:0000313" key="1">
    <source>
        <dbReference type="EMBL" id="EQD41488.1"/>
    </source>
</evidence>
<dbReference type="EMBL" id="AUZZ01007665">
    <property type="protein sequence ID" value="EQD41488.1"/>
    <property type="molecule type" value="Genomic_DNA"/>
</dbReference>
<accession>T0Z8Y5</accession>
<comment type="caution">
    <text evidence="1">The sequence shown here is derived from an EMBL/GenBank/DDBJ whole genome shotgun (WGS) entry which is preliminary data.</text>
</comment>
<protein>
    <submittedName>
        <fullName evidence="1">Uncharacterized protein</fullName>
    </submittedName>
</protein>
<name>T0Z8Y5_9ZZZZ</name>
<feature type="non-terminal residue" evidence="1">
    <location>
        <position position="1"/>
    </location>
</feature>
<reference evidence="1" key="2">
    <citation type="journal article" date="2014" name="ISME J.">
        <title>Microbial stratification in low pH oxic and suboxic macroscopic growths along an acid mine drainage.</title>
        <authorList>
            <person name="Mendez-Garcia C."/>
            <person name="Mesa V."/>
            <person name="Sprenger R.R."/>
            <person name="Richter M."/>
            <person name="Diez M.S."/>
            <person name="Solano J."/>
            <person name="Bargiela R."/>
            <person name="Golyshina O.V."/>
            <person name="Manteca A."/>
            <person name="Ramos J.L."/>
            <person name="Gallego J.R."/>
            <person name="Llorente I."/>
            <person name="Martins Dos Santos V.A."/>
            <person name="Jensen O.N."/>
            <person name="Pelaez A.I."/>
            <person name="Sanchez J."/>
            <person name="Ferrer M."/>
        </authorList>
    </citation>
    <scope>NUCLEOTIDE SEQUENCE</scope>
</reference>
<gene>
    <name evidence="1" type="ORF">B2A_10645</name>
</gene>